<feature type="compositionally biased region" description="Polar residues" evidence="1">
    <location>
        <begin position="497"/>
        <end position="521"/>
    </location>
</feature>
<reference evidence="2 3" key="1">
    <citation type="submission" date="2024-02" db="EMBL/GenBank/DDBJ databases">
        <authorList>
            <person name="Daric V."/>
            <person name="Darras S."/>
        </authorList>
    </citation>
    <scope>NUCLEOTIDE SEQUENCE [LARGE SCALE GENOMIC DNA]</scope>
</reference>
<comment type="caution">
    <text evidence="2">The sequence shown here is derived from an EMBL/GenBank/DDBJ whole genome shotgun (WGS) entry which is preliminary data.</text>
</comment>
<organism evidence="2 3">
    <name type="scientific">Clavelina lepadiformis</name>
    <name type="common">Light-bulb sea squirt</name>
    <name type="synonym">Ascidia lepadiformis</name>
    <dbReference type="NCBI Taxonomy" id="159417"/>
    <lineage>
        <taxon>Eukaryota</taxon>
        <taxon>Metazoa</taxon>
        <taxon>Chordata</taxon>
        <taxon>Tunicata</taxon>
        <taxon>Ascidiacea</taxon>
        <taxon>Aplousobranchia</taxon>
        <taxon>Clavelinidae</taxon>
        <taxon>Clavelina</taxon>
    </lineage>
</organism>
<accession>A0ABP0FK90</accession>
<dbReference type="Gene3D" id="2.20.25.240">
    <property type="match status" value="1"/>
</dbReference>
<name>A0ABP0FK90_CLALP</name>
<gene>
    <name evidence="2" type="ORF">CVLEPA_LOCUS9364</name>
</gene>
<feature type="compositionally biased region" description="Low complexity" evidence="1">
    <location>
        <begin position="99"/>
        <end position="110"/>
    </location>
</feature>
<evidence type="ECO:0008006" key="4">
    <source>
        <dbReference type="Google" id="ProtNLM"/>
    </source>
</evidence>
<feature type="compositionally biased region" description="Low complexity" evidence="1">
    <location>
        <begin position="850"/>
        <end position="862"/>
    </location>
</feature>
<feature type="compositionally biased region" description="Polar residues" evidence="1">
    <location>
        <begin position="695"/>
        <end position="704"/>
    </location>
</feature>
<sequence>MNTGLRLISSTREKDKLELNKGESFVYDRESKDGILTFWRCYKRGKCKARLHLTKEAFGRLKNEQSVEPSSWKTLGQHIHDKTTRSYQSRRPFNTTIPDSTQNNTTSDTSVIMPSSDQFPCSSNQLSSASNTQREGPSAAGQNIADYDYSEISQVLLLSRASREVENLSTNGTSQQPNQEIHFNQQQQIVNGNSSASSQLHGIQTVQQNTINPPNFSIVSTTTCTSTTETLISPRCQPPLAKKTCYGNHSNTSNLFQRETSDGQSMLCNSLPSFQTTHGQNLQSMIRVTSDHRLLSSGSYFALRNTLKVAGNPRPQLSRQHVKNLLTTLKFSLSKVIAMVDCNSYCEIECNTREDVVDLFDLLKSHKTNLNITVELYKKESICVNLEFVSRILDERFLLSYFQENHGSVSDSGLTWESDEDGILNGKCTVLMKRRDLDRRPIPDKIVINGREIQVRYEDQAMQAQLLPPISHAVSIEPENFNAYASAEPELVENEPISANQSTRNPRVPSSVSTSSCMDSENVSPPMGFQHASIMPRASTPFTITPQVISSQFLPVGSPIPSFASVRATRFNRPMVTACYLQQSLPQPSPQHVSRFFQPLHNFGNTQQSRLQPSPQQTSRFVKPPHNYHMNYNNNHGLQARHPINNIAPSCFQQATGFPPPISNQVQPALPQQPHRNRGYDTMTDPPLAHPGGASQHSDPSQHSQVAVVPIQDMYAGASGTVVQVGGFIPTMSREPDEGALQIPNQNNQLLSTSQTGGVGQPLTNQNNEFDSQQPTHEECRQNMMDTSFVNSGGYAQHSTTLEYPVAANVLSPAMPIIGNLGTTDSIGNNISSLNQNFHEVEQPASNQYTELQSTSKSQQQQTDEENRVDVEEAASMQRSDLSEVEDSESDNLSSDSSDGEADDDMSGNSLYGSVENSQHRKIIRKLMKMNEEDGEWDSDEVYHLQRLYKRIHKINDEQLTSKALELFPQKLSFYEAGFTELDSFLFVLSKVEKCIELLDLSDCFSESEDVGRLFSAIQQMPGKIKELKISGNIIPEIPSSSFFNKVSEELWMRRCFHDEDAWGGKRDANQSEKDEIQQNLDQLDNLVLEVFVGVGDDGCLVSLSSQKQFDVATTKNAERRKITRKIEKFHHRCSKDYDEDGEYEALELLRVYEQIHQISDEQLTTNAAELFPEKLNLYHKKLTESQIDSFLFILTKVEKRIESLRLFECFSKPEDVGRLFEAIQAMPGKIGQLDIDGNIIPNIPSKSFFNKIEDGLIMWKCFPGDDATDVKRCANQSEIAEIQRVLDQLDDSKLKVDPGWCDGKFVELRSRK</sequence>
<feature type="compositionally biased region" description="Polar residues" evidence="1">
    <location>
        <begin position="85"/>
        <end position="98"/>
    </location>
</feature>
<feature type="region of interest" description="Disordered" evidence="1">
    <location>
        <begin position="75"/>
        <end position="142"/>
    </location>
</feature>
<feature type="region of interest" description="Disordered" evidence="1">
    <location>
        <begin position="496"/>
        <end position="521"/>
    </location>
</feature>
<dbReference type="Proteomes" id="UP001642483">
    <property type="component" value="Unassembled WGS sequence"/>
</dbReference>
<feature type="compositionally biased region" description="Polar residues" evidence="1">
    <location>
        <begin position="112"/>
        <end position="135"/>
    </location>
</feature>
<feature type="compositionally biased region" description="Polar residues" evidence="1">
    <location>
        <begin position="750"/>
        <end position="775"/>
    </location>
</feature>
<proteinExistence type="predicted"/>
<evidence type="ECO:0000313" key="3">
    <source>
        <dbReference type="Proteomes" id="UP001642483"/>
    </source>
</evidence>
<feature type="region of interest" description="Disordered" evidence="1">
    <location>
        <begin position="750"/>
        <end position="777"/>
    </location>
</feature>
<feature type="region of interest" description="Disordered" evidence="1">
    <location>
        <begin position="652"/>
        <end position="704"/>
    </location>
</feature>
<protein>
    <recommendedName>
        <fullName evidence="4">FLYWCH-type domain-containing protein</fullName>
    </recommendedName>
</protein>
<keyword evidence="3" id="KW-1185">Reference proteome</keyword>
<evidence type="ECO:0000313" key="2">
    <source>
        <dbReference type="EMBL" id="CAK8679101.1"/>
    </source>
</evidence>
<evidence type="ECO:0000256" key="1">
    <source>
        <dbReference type="SAM" id="MobiDB-lite"/>
    </source>
</evidence>
<dbReference type="SUPFAM" id="SSF52047">
    <property type="entry name" value="RNI-like"/>
    <property type="match status" value="1"/>
</dbReference>
<feature type="region of interest" description="Disordered" evidence="1">
    <location>
        <begin position="849"/>
        <end position="914"/>
    </location>
</feature>
<dbReference type="EMBL" id="CAWYQH010000057">
    <property type="protein sequence ID" value="CAK8679101.1"/>
    <property type="molecule type" value="Genomic_DNA"/>
</dbReference>